<sequence>MRPSLPSAPQLLAGTALLALSACSEPLDLDLRGAFGEAPSTASAARNATAERPRPDSRGIISYPGYQVAVARRGDTLQSLADRIGTDAAALARFNGMQPGDGLRKGEIIALPNRVAEPEGGPIQPPSRVDITALADGAIAEADAAQSASPAPITASQIGAEPVRHKVERGESAYTIARLYNVSIRSLADWNGLGADFAVREGQYLLIPVARDGQRPAPFDPSEGGQVTSPGVGSPTPTPPSASKPLPDEDTAPAAQPVGTVAAPDLSGSQTAAASGTRMSFPVRGDIVREYSKGKNDGIDIAASPGTPVKAAADGVVAAITKDTNGIPIIVVKHSDNLLTVYSNVANVAVTKGDPIKRGGKLAEIRRDGTAALHFEVREGFDSVDPIPYLR</sequence>
<accession>A0A6I6IR53</accession>
<dbReference type="InterPro" id="IPR016047">
    <property type="entry name" value="M23ase_b-sheet_dom"/>
</dbReference>
<feature type="domain" description="LysM" evidence="3">
    <location>
        <begin position="67"/>
        <end position="111"/>
    </location>
</feature>
<feature type="compositionally biased region" description="Polar residues" evidence="2">
    <location>
        <begin position="267"/>
        <end position="278"/>
    </location>
</feature>
<dbReference type="PANTHER" id="PTHR21666:SF263">
    <property type="entry name" value="MUREIN HYDROLASE ACTIVATOR NLPD"/>
    <property type="match status" value="1"/>
</dbReference>
<dbReference type="InterPro" id="IPR050570">
    <property type="entry name" value="Cell_wall_metabolism_enzyme"/>
</dbReference>
<dbReference type="KEGG" id="rom:EI983_07005"/>
<dbReference type="SUPFAM" id="SSF51261">
    <property type="entry name" value="Duplicated hybrid motif"/>
    <property type="match status" value="1"/>
</dbReference>
<feature type="domain" description="LysM" evidence="3">
    <location>
        <begin position="163"/>
        <end position="207"/>
    </location>
</feature>
<feature type="region of interest" description="Disordered" evidence="2">
    <location>
        <begin position="40"/>
        <end position="59"/>
    </location>
</feature>
<evidence type="ECO:0000256" key="1">
    <source>
        <dbReference type="ARBA" id="ARBA00038420"/>
    </source>
</evidence>
<dbReference type="CDD" id="cd12797">
    <property type="entry name" value="M23_peptidase"/>
    <property type="match status" value="1"/>
</dbReference>
<dbReference type="Pfam" id="PF01551">
    <property type="entry name" value="Peptidase_M23"/>
    <property type="match status" value="1"/>
</dbReference>
<feature type="region of interest" description="Disordered" evidence="2">
    <location>
        <begin position="215"/>
        <end position="278"/>
    </location>
</feature>
<evidence type="ECO:0000313" key="4">
    <source>
        <dbReference type="EMBL" id="QGX98037.1"/>
    </source>
</evidence>
<dbReference type="SUPFAM" id="SSF54106">
    <property type="entry name" value="LysM domain"/>
    <property type="match status" value="2"/>
</dbReference>
<proteinExistence type="inferred from homology"/>
<dbReference type="Gene3D" id="2.70.70.10">
    <property type="entry name" value="Glucose Permease (Domain IIA)"/>
    <property type="match status" value="1"/>
</dbReference>
<reference evidence="5" key="1">
    <citation type="submission" date="2018-12" db="EMBL/GenBank/DDBJ databases">
        <title>Complete genome sequence of Roseovarius sp. MME-070.</title>
        <authorList>
            <person name="Nam Y.-D."/>
            <person name="Kang J."/>
            <person name="Chung W.-H."/>
            <person name="Park Y.S."/>
        </authorList>
    </citation>
    <scope>NUCLEOTIDE SEQUENCE [LARGE SCALE GENOMIC DNA]</scope>
    <source>
        <strain evidence="5">MME-070</strain>
    </source>
</reference>
<dbReference type="Pfam" id="PF01476">
    <property type="entry name" value="LysM"/>
    <property type="match status" value="2"/>
</dbReference>
<dbReference type="GO" id="GO:0004222">
    <property type="term" value="F:metalloendopeptidase activity"/>
    <property type="evidence" value="ECO:0007669"/>
    <property type="project" value="TreeGrafter"/>
</dbReference>
<dbReference type="PROSITE" id="PS51257">
    <property type="entry name" value="PROKAR_LIPOPROTEIN"/>
    <property type="match status" value="1"/>
</dbReference>
<dbReference type="RefSeq" id="WP_157706669.1">
    <property type="nucleotide sequence ID" value="NZ_CP034348.1"/>
</dbReference>
<dbReference type="InterPro" id="IPR018392">
    <property type="entry name" value="LysM"/>
</dbReference>
<dbReference type="Proteomes" id="UP000428330">
    <property type="component" value="Chromosome"/>
</dbReference>
<organism evidence="4 5">
    <name type="scientific">Roseovarius faecimaris</name>
    <dbReference type="NCBI Taxonomy" id="2494550"/>
    <lineage>
        <taxon>Bacteria</taxon>
        <taxon>Pseudomonadati</taxon>
        <taxon>Pseudomonadota</taxon>
        <taxon>Alphaproteobacteria</taxon>
        <taxon>Rhodobacterales</taxon>
        <taxon>Roseobacteraceae</taxon>
        <taxon>Roseovarius</taxon>
    </lineage>
</organism>
<evidence type="ECO:0000256" key="2">
    <source>
        <dbReference type="SAM" id="MobiDB-lite"/>
    </source>
</evidence>
<protein>
    <submittedName>
        <fullName evidence="4">LysM peptidoglycan-binding domain-containing protein</fullName>
    </submittedName>
</protein>
<name>A0A6I6IR53_9RHOB</name>
<comment type="similarity">
    <text evidence="1">Belongs to the E.coli NlpD/Haemophilus LppB family.</text>
</comment>
<dbReference type="PANTHER" id="PTHR21666">
    <property type="entry name" value="PEPTIDASE-RELATED"/>
    <property type="match status" value="1"/>
</dbReference>
<dbReference type="OrthoDB" id="9795421at2"/>
<dbReference type="SMART" id="SM00257">
    <property type="entry name" value="LysM"/>
    <property type="match status" value="2"/>
</dbReference>
<dbReference type="InterPro" id="IPR036779">
    <property type="entry name" value="LysM_dom_sf"/>
</dbReference>
<dbReference type="CDD" id="cd00118">
    <property type="entry name" value="LysM"/>
    <property type="match status" value="1"/>
</dbReference>
<keyword evidence="5" id="KW-1185">Reference proteome</keyword>
<evidence type="ECO:0000313" key="5">
    <source>
        <dbReference type="Proteomes" id="UP000428330"/>
    </source>
</evidence>
<evidence type="ECO:0000259" key="3">
    <source>
        <dbReference type="PROSITE" id="PS51782"/>
    </source>
</evidence>
<dbReference type="PROSITE" id="PS51782">
    <property type="entry name" value="LYSM"/>
    <property type="match status" value="2"/>
</dbReference>
<gene>
    <name evidence="4" type="ORF">EI983_07005</name>
</gene>
<dbReference type="AlphaFoldDB" id="A0A6I6IR53"/>
<dbReference type="EMBL" id="CP034348">
    <property type="protein sequence ID" value="QGX98037.1"/>
    <property type="molecule type" value="Genomic_DNA"/>
</dbReference>
<dbReference type="InterPro" id="IPR011055">
    <property type="entry name" value="Dup_hybrid_motif"/>
</dbReference>
<dbReference type="Gene3D" id="3.10.350.10">
    <property type="entry name" value="LysM domain"/>
    <property type="match status" value="2"/>
</dbReference>